<evidence type="ECO:0000256" key="1">
    <source>
        <dbReference type="SAM" id="Phobius"/>
    </source>
</evidence>
<proteinExistence type="predicted"/>
<keyword evidence="1" id="KW-0812">Transmembrane</keyword>
<name>A0A0W0YRE7_9GAMM</name>
<keyword evidence="1" id="KW-1133">Transmembrane helix</keyword>
<dbReference type="Proteomes" id="UP000054703">
    <property type="component" value="Unassembled WGS sequence"/>
</dbReference>
<gene>
    <name evidence="2" type="ORF">Lsan_2319</name>
</gene>
<dbReference type="AlphaFoldDB" id="A0A0W0YRE7"/>
<comment type="caution">
    <text evidence="2">The sequence shown here is derived from an EMBL/GenBank/DDBJ whole genome shotgun (WGS) entry which is preliminary data.</text>
</comment>
<keyword evidence="3" id="KW-1185">Reference proteome</keyword>
<feature type="transmembrane region" description="Helical" evidence="1">
    <location>
        <begin position="33"/>
        <end position="50"/>
    </location>
</feature>
<sequence>MEAIQKREKINFSIINLKKDIQVKNSIKKTCKYIVPIAIISIFVFHSYSVQSKLEQKEKQTYITIKELSELAAKNRGVEPTFLDKAVIAIMDWLIPVAFINKNEYLKLLSEHKKEITSESKKIYVPSSKMGEVVVIKKFKFSTPEIKESKSIPMGKIFSAFVIAPFHDSDSPNQLQFKININPISCTAISDSILKTDYKSGKIVAKISEIKCADDESKIIPLEAVALVSGRVLS</sequence>
<dbReference type="EMBL" id="LNYU01000054">
    <property type="protein sequence ID" value="KTD59415.1"/>
    <property type="molecule type" value="Genomic_DNA"/>
</dbReference>
<accession>A0A0W0YRE7</accession>
<organism evidence="2 3">
    <name type="scientific">Legionella santicrucis</name>
    <dbReference type="NCBI Taxonomy" id="45074"/>
    <lineage>
        <taxon>Bacteria</taxon>
        <taxon>Pseudomonadati</taxon>
        <taxon>Pseudomonadota</taxon>
        <taxon>Gammaproteobacteria</taxon>
        <taxon>Legionellales</taxon>
        <taxon>Legionellaceae</taxon>
        <taxon>Legionella</taxon>
    </lineage>
</organism>
<protein>
    <submittedName>
        <fullName evidence="2">Uncharacterized protein</fullName>
    </submittedName>
</protein>
<reference evidence="2 3" key="1">
    <citation type="submission" date="2015-11" db="EMBL/GenBank/DDBJ databases">
        <title>Genomic analysis of 38 Legionella species identifies large and diverse effector repertoires.</title>
        <authorList>
            <person name="Burstein D."/>
            <person name="Amaro F."/>
            <person name="Zusman T."/>
            <person name="Lifshitz Z."/>
            <person name="Cohen O."/>
            <person name="Gilbert J.A."/>
            <person name="Pupko T."/>
            <person name="Shuman H.A."/>
            <person name="Segal G."/>
        </authorList>
    </citation>
    <scope>NUCLEOTIDE SEQUENCE [LARGE SCALE GENOMIC DNA]</scope>
    <source>
        <strain evidence="2 3">SC-63-C7</strain>
    </source>
</reference>
<dbReference type="PATRIC" id="fig|45074.5.peg.2485"/>
<evidence type="ECO:0000313" key="3">
    <source>
        <dbReference type="Proteomes" id="UP000054703"/>
    </source>
</evidence>
<keyword evidence="1" id="KW-0472">Membrane</keyword>
<dbReference type="STRING" id="45074.Lsan_2319"/>
<evidence type="ECO:0000313" key="2">
    <source>
        <dbReference type="EMBL" id="KTD59415.1"/>
    </source>
</evidence>